<name>A0ABX0AAL7_9GAMM</name>
<dbReference type="Gene3D" id="3.20.20.370">
    <property type="entry name" value="Glycoside hydrolase/deacetylase"/>
    <property type="match status" value="1"/>
</dbReference>
<dbReference type="RefSeq" id="WP_162349078.1">
    <property type="nucleotide sequence ID" value="NZ_QOVG01000003.1"/>
</dbReference>
<reference evidence="3 4" key="1">
    <citation type="submission" date="2018-07" db="EMBL/GenBank/DDBJ databases">
        <title>Whole genome Sequencing of Pseudoxanthomonas gei KCTC 32298 (T).</title>
        <authorList>
            <person name="Kumar S."/>
            <person name="Bansal K."/>
            <person name="Kaur A."/>
            <person name="Patil P."/>
            <person name="Sharma S."/>
            <person name="Patil P.B."/>
        </authorList>
    </citation>
    <scope>NUCLEOTIDE SEQUENCE [LARGE SCALE GENOMIC DNA]</scope>
    <source>
        <strain evidence="3 4">KCTC 32298</strain>
    </source>
</reference>
<dbReference type="SUPFAM" id="SSF88713">
    <property type="entry name" value="Glycoside hydrolase/deacetylase"/>
    <property type="match status" value="1"/>
</dbReference>
<feature type="chain" id="PRO_5046796066" evidence="1">
    <location>
        <begin position="26"/>
        <end position="277"/>
    </location>
</feature>
<dbReference type="InterPro" id="IPR002509">
    <property type="entry name" value="NODB_dom"/>
</dbReference>
<sequence>MEFRRLFLLSILLLAATASAVGASAAEGESFPWPQGRRAAVSLAYDDALDSQLDHAIPALDRAGLKGSFYLTLANDSVRKRMAEWRAAAARGHELGNHTLFHQCSATLPDREWVVAARDLDRTTVAQMKQQVVLANTMLQAIDGRHERTMTVPCGDVGAADGNYVEQVEGDFVAIKLGGGGVTPDMWKLDPHAVTVDAPSDVTGKQLIAQVEAAAKRGTMVNFTFHGIGGDYLAVSSQAHEELLAYLAAHRDVYWVDTFLDIMKYVRQRQEQHALKR</sequence>
<feature type="domain" description="NodB homology" evidence="2">
    <location>
        <begin position="38"/>
        <end position="159"/>
    </location>
</feature>
<dbReference type="InterPro" id="IPR011330">
    <property type="entry name" value="Glyco_hydro/deAcase_b/a-brl"/>
</dbReference>
<keyword evidence="4" id="KW-1185">Reference proteome</keyword>
<organism evidence="3 4">
    <name type="scientific">Pseudoxanthomonas gei</name>
    <dbReference type="NCBI Taxonomy" id="1383030"/>
    <lineage>
        <taxon>Bacteria</taxon>
        <taxon>Pseudomonadati</taxon>
        <taxon>Pseudomonadota</taxon>
        <taxon>Gammaproteobacteria</taxon>
        <taxon>Lysobacterales</taxon>
        <taxon>Lysobacteraceae</taxon>
        <taxon>Pseudoxanthomonas</taxon>
    </lineage>
</organism>
<proteinExistence type="predicted"/>
<evidence type="ECO:0000256" key="1">
    <source>
        <dbReference type="SAM" id="SignalP"/>
    </source>
</evidence>
<protein>
    <submittedName>
        <fullName evidence="3">Polysaccharide deacetylase</fullName>
    </submittedName>
</protein>
<accession>A0ABX0AAL7</accession>
<evidence type="ECO:0000313" key="4">
    <source>
        <dbReference type="Proteomes" id="UP001429354"/>
    </source>
</evidence>
<gene>
    <name evidence="3" type="ORF">DT603_06675</name>
</gene>
<feature type="signal peptide" evidence="1">
    <location>
        <begin position="1"/>
        <end position="25"/>
    </location>
</feature>
<evidence type="ECO:0000313" key="3">
    <source>
        <dbReference type="EMBL" id="NDK38526.1"/>
    </source>
</evidence>
<keyword evidence="1" id="KW-0732">Signal</keyword>
<dbReference type="CDD" id="cd10967">
    <property type="entry name" value="CE4_GLA_like_6s"/>
    <property type="match status" value="1"/>
</dbReference>
<dbReference type="Pfam" id="PF01522">
    <property type="entry name" value="Polysacc_deac_1"/>
    <property type="match status" value="1"/>
</dbReference>
<dbReference type="Proteomes" id="UP001429354">
    <property type="component" value="Unassembled WGS sequence"/>
</dbReference>
<comment type="caution">
    <text evidence="3">The sequence shown here is derived from an EMBL/GenBank/DDBJ whole genome shotgun (WGS) entry which is preliminary data.</text>
</comment>
<dbReference type="EMBL" id="QOVG01000003">
    <property type="protein sequence ID" value="NDK38526.1"/>
    <property type="molecule type" value="Genomic_DNA"/>
</dbReference>
<evidence type="ECO:0000259" key="2">
    <source>
        <dbReference type="Pfam" id="PF01522"/>
    </source>
</evidence>